<evidence type="ECO:0000313" key="3">
    <source>
        <dbReference type="EMBL" id="OGL98188.1"/>
    </source>
</evidence>
<accession>A0A1F7W735</accession>
<evidence type="ECO:0008006" key="5">
    <source>
        <dbReference type="Google" id="ProtNLM"/>
    </source>
</evidence>
<dbReference type="InterPro" id="IPR002481">
    <property type="entry name" value="FUR"/>
</dbReference>
<feature type="binding site" evidence="2">
    <location>
        <position position="93"/>
    </location>
    <ligand>
        <name>Fe cation</name>
        <dbReference type="ChEBI" id="CHEBI:24875"/>
    </ligand>
</feature>
<keyword evidence="2" id="KW-0408">Iron</keyword>
<dbReference type="Gene3D" id="1.10.10.10">
    <property type="entry name" value="Winged helix-like DNA-binding domain superfamily/Winged helix DNA-binding domain"/>
    <property type="match status" value="1"/>
</dbReference>
<dbReference type="InterPro" id="IPR036390">
    <property type="entry name" value="WH_DNA-bd_sf"/>
</dbReference>
<evidence type="ECO:0000256" key="1">
    <source>
        <dbReference type="PIRSR" id="PIRSR602481-1"/>
    </source>
</evidence>
<keyword evidence="1" id="KW-0862">Zinc</keyword>
<feature type="binding site" evidence="2">
    <location>
        <position position="95"/>
    </location>
    <ligand>
        <name>Fe cation</name>
        <dbReference type="ChEBI" id="CHEBI:24875"/>
    </ligand>
</feature>
<dbReference type="Pfam" id="PF01475">
    <property type="entry name" value="FUR"/>
    <property type="match status" value="1"/>
</dbReference>
<dbReference type="AlphaFoldDB" id="A0A1F7W735"/>
<name>A0A1F7W735_9BACT</name>
<proteinExistence type="predicted"/>
<evidence type="ECO:0000256" key="2">
    <source>
        <dbReference type="PIRSR" id="PIRSR602481-2"/>
    </source>
</evidence>
<dbReference type="InterPro" id="IPR036388">
    <property type="entry name" value="WH-like_DNA-bd_sf"/>
</dbReference>
<dbReference type="GO" id="GO:0046872">
    <property type="term" value="F:metal ion binding"/>
    <property type="evidence" value="ECO:0007669"/>
    <property type="project" value="UniProtKB-KW"/>
</dbReference>
<dbReference type="Proteomes" id="UP000176501">
    <property type="component" value="Unassembled WGS sequence"/>
</dbReference>
<protein>
    <recommendedName>
        <fullName evidence="5">Fur family transcriptional regulator</fullName>
    </recommendedName>
</protein>
<comment type="cofactor">
    <cofactor evidence="2">
        <name>Mn(2+)</name>
        <dbReference type="ChEBI" id="CHEBI:29035"/>
    </cofactor>
    <cofactor evidence="2">
        <name>Fe(2+)</name>
        <dbReference type="ChEBI" id="CHEBI:29033"/>
    </cofactor>
    <text evidence="2">Binds 1 Mn(2+) or Fe(2+) ion per subunit.</text>
</comment>
<organism evidence="3 4">
    <name type="scientific">Candidatus Uhrbacteria bacterium RIFOXYB2_FULL_57_15</name>
    <dbReference type="NCBI Taxonomy" id="1802422"/>
    <lineage>
        <taxon>Bacteria</taxon>
        <taxon>Candidatus Uhriibacteriota</taxon>
    </lineage>
</organism>
<sequence length="130" mass="14857">MQMNLQNEIPMHSCHIEDALAAKGLRNTVDRHHILELFHENRSWTVSEIADQIHGPDLSTIYRNVHTLLLEQLIVRTHSHETESRYEGAGRPHHDHFSCQSCYTVRCIPCPVPKLSTHTLELAGICASCR</sequence>
<dbReference type="SUPFAM" id="SSF46785">
    <property type="entry name" value="Winged helix' DNA-binding domain"/>
    <property type="match status" value="1"/>
</dbReference>
<feature type="binding site" evidence="1">
    <location>
        <position position="102"/>
    </location>
    <ligand>
        <name>Zn(2+)</name>
        <dbReference type="ChEBI" id="CHEBI:29105"/>
    </ligand>
</feature>
<keyword evidence="1" id="KW-0479">Metal-binding</keyword>
<reference evidence="3 4" key="1">
    <citation type="journal article" date="2016" name="Nat. Commun.">
        <title>Thousands of microbial genomes shed light on interconnected biogeochemical processes in an aquifer system.</title>
        <authorList>
            <person name="Anantharaman K."/>
            <person name="Brown C.T."/>
            <person name="Hug L.A."/>
            <person name="Sharon I."/>
            <person name="Castelle C.J."/>
            <person name="Probst A.J."/>
            <person name="Thomas B.C."/>
            <person name="Singh A."/>
            <person name="Wilkins M.J."/>
            <person name="Karaoz U."/>
            <person name="Brodie E.L."/>
            <person name="Williams K.H."/>
            <person name="Hubbard S.S."/>
            <person name="Banfield J.F."/>
        </authorList>
    </citation>
    <scope>NUCLEOTIDE SEQUENCE [LARGE SCALE GENOMIC DNA]</scope>
</reference>
<feature type="binding site" evidence="1">
    <location>
        <position position="99"/>
    </location>
    <ligand>
        <name>Zn(2+)</name>
        <dbReference type="ChEBI" id="CHEBI:29105"/>
    </ligand>
</feature>
<dbReference type="GO" id="GO:0003700">
    <property type="term" value="F:DNA-binding transcription factor activity"/>
    <property type="evidence" value="ECO:0007669"/>
    <property type="project" value="InterPro"/>
</dbReference>
<gene>
    <name evidence="3" type="ORF">A2304_03695</name>
</gene>
<dbReference type="EMBL" id="MGFE01000022">
    <property type="protein sequence ID" value="OGL98188.1"/>
    <property type="molecule type" value="Genomic_DNA"/>
</dbReference>
<comment type="caution">
    <text evidence="3">The sequence shown here is derived from an EMBL/GenBank/DDBJ whole genome shotgun (WGS) entry which is preliminary data.</text>
</comment>
<evidence type="ECO:0000313" key="4">
    <source>
        <dbReference type="Proteomes" id="UP000176501"/>
    </source>
</evidence>
<comment type="cofactor">
    <cofactor evidence="1">
        <name>Zn(2+)</name>
        <dbReference type="ChEBI" id="CHEBI:29105"/>
    </cofactor>
    <text evidence="1">Binds 1 zinc ion per subunit.</text>
</comment>